<keyword evidence="3" id="KW-1185">Reference proteome</keyword>
<sequence>MASRMNHLANSENRQNRRAGFAGLTRPAFRQNQGEPTRGELATRTRTGLILSSKRRSTLPLCKVAIFLLEADAMVRIV</sequence>
<organism evidence="2 3">
    <name type="scientific">Pseudomonas cerasi</name>
    <dbReference type="NCBI Taxonomy" id="1583341"/>
    <lineage>
        <taxon>Bacteria</taxon>
        <taxon>Pseudomonadati</taxon>
        <taxon>Pseudomonadota</taxon>
        <taxon>Gammaproteobacteria</taxon>
        <taxon>Pseudomonadales</taxon>
        <taxon>Pseudomonadaceae</taxon>
        <taxon>Pseudomonas</taxon>
    </lineage>
</organism>
<evidence type="ECO:0000313" key="2">
    <source>
        <dbReference type="EMBL" id="SOS30057.1"/>
    </source>
</evidence>
<protein>
    <submittedName>
        <fullName evidence="2">Uncharacterized protein</fullName>
    </submittedName>
</protein>
<geneLocation type="plasmid" evidence="2 3">
    <name>PP1</name>
</geneLocation>
<accession>A0A2K4W2E6</accession>
<dbReference type="AlphaFoldDB" id="A0A2K4W2E6"/>
<name>A0A2K4W2E6_9PSED</name>
<evidence type="ECO:0000256" key="1">
    <source>
        <dbReference type="SAM" id="MobiDB-lite"/>
    </source>
</evidence>
<evidence type="ECO:0000313" key="3">
    <source>
        <dbReference type="Proteomes" id="UP000239025"/>
    </source>
</evidence>
<keyword evidence="2" id="KW-0614">Plasmid</keyword>
<proteinExistence type="predicted"/>
<feature type="region of interest" description="Disordered" evidence="1">
    <location>
        <begin position="1"/>
        <end position="43"/>
    </location>
</feature>
<reference evidence="3" key="1">
    <citation type="submission" date="2017-11" db="EMBL/GenBank/DDBJ databases">
        <authorList>
            <person name="Blom J."/>
        </authorList>
    </citation>
    <scope>NUCLEOTIDE SEQUENCE [LARGE SCALE GENOMIC DNA]</scope>
    <source>
        <plasmid evidence="3">PP1</plasmid>
    </source>
</reference>
<gene>
    <name evidence="2" type="ORF">PL963_P100074</name>
</gene>
<dbReference type="Proteomes" id="UP000239025">
    <property type="component" value="Plasmid PP1"/>
</dbReference>
<dbReference type="EMBL" id="LT963396">
    <property type="protein sequence ID" value="SOS30057.1"/>
    <property type="molecule type" value="Genomic_DNA"/>
</dbReference>